<protein>
    <submittedName>
        <fullName evidence="2">Uncharacterized protein</fullName>
    </submittedName>
</protein>
<keyword evidence="3" id="KW-1185">Reference proteome</keyword>
<accession>A0ABV1IIY6</accession>
<comment type="caution">
    <text evidence="2">The sequence shown here is derived from an EMBL/GenBank/DDBJ whole genome shotgun (WGS) entry which is preliminary data.</text>
</comment>
<dbReference type="EMBL" id="JBBNGS010000025">
    <property type="protein sequence ID" value="MEQ2638576.1"/>
    <property type="molecule type" value="Genomic_DNA"/>
</dbReference>
<keyword evidence="1" id="KW-0812">Transmembrane</keyword>
<dbReference type="RefSeq" id="WP_349183260.1">
    <property type="nucleotide sequence ID" value="NZ_JBBNGS010000025.1"/>
</dbReference>
<organism evidence="2 3">
    <name type="scientific">Paratractidigestivibacter faecalis</name>
    <dbReference type="NCBI Taxonomy" id="2292441"/>
    <lineage>
        <taxon>Bacteria</taxon>
        <taxon>Bacillati</taxon>
        <taxon>Actinomycetota</taxon>
        <taxon>Coriobacteriia</taxon>
        <taxon>Coriobacteriales</taxon>
        <taxon>Atopobiaceae</taxon>
        <taxon>Paratractidigestivibacter</taxon>
    </lineage>
</organism>
<feature type="transmembrane region" description="Helical" evidence="1">
    <location>
        <begin position="27"/>
        <end position="42"/>
    </location>
</feature>
<name>A0ABV1IIY6_9ACTN</name>
<evidence type="ECO:0000256" key="1">
    <source>
        <dbReference type="SAM" id="Phobius"/>
    </source>
</evidence>
<sequence>MPIVVALVMAMLSSVIAELDATLSVAHFVALLSLAPVVWLLGRHKP</sequence>
<proteinExistence type="predicted"/>
<gene>
    <name evidence="2" type="ORF">AAAT05_09525</name>
</gene>
<evidence type="ECO:0000313" key="2">
    <source>
        <dbReference type="EMBL" id="MEQ2638576.1"/>
    </source>
</evidence>
<evidence type="ECO:0000313" key="3">
    <source>
        <dbReference type="Proteomes" id="UP001478817"/>
    </source>
</evidence>
<reference evidence="2 3" key="1">
    <citation type="submission" date="2024-04" db="EMBL/GenBank/DDBJ databases">
        <title>Human intestinal bacterial collection.</title>
        <authorList>
            <person name="Pauvert C."/>
            <person name="Hitch T.C.A."/>
            <person name="Clavel T."/>
        </authorList>
    </citation>
    <scope>NUCLEOTIDE SEQUENCE [LARGE SCALE GENOMIC DNA]</scope>
    <source>
        <strain evidence="2 3">CLA-AA-H197</strain>
    </source>
</reference>
<keyword evidence="1" id="KW-0472">Membrane</keyword>
<dbReference type="Proteomes" id="UP001478817">
    <property type="component" value="Unassembled WGS sequence"/>
</dbReference>
<keyword evidence="1" id="KW-1133">Transmembrane helix</keyword>